<keyword evidence="1" id="KW-0472">Membrane</keyword>
<proteinExistence type="predicted"/>
<keyword evidence="1" id="KW-1133">Transmembrane helix</keyword>
<protein>
    <submittedName>
        <fullName evidence="2">Uncharacterized protein</fullName>
    </submittedName>
</protein>
<name>A0A0F9YSP8_9BACT</name>
<dbReference type="AlphaFoldDB" id="A0A0F9YSP8"/>
<evidence type="ECO:0000256" key="1">
    <source>
        <dbReference type="SAM" id="Phobius"/>
    </source>
</evidence>
<dbReference type="Proteomes" id="UP000034934">
    <property type="component" value="Unassembled WGS sequence"/>
</dbReference>
<evidence type="ECO:0000313" key="2">
    <source>
        <dbReference type="EMBL" id="KKP29466.1"/>
    </source>
</evidence>
<feature type="transmembrane region" description="Helical" evidence="1">
    <location>
        <begin position="20"/>
        <end position="42"/>
    </location>
</feature>
<sequence length="166" mass="17710">MVIEFSNLDNSRGSAPVGKIVFAFTAFIFILIPITLIGIGYYSSDKPTGSLLSPSPQTVISEDVTPTPTTEVNLPIIAADNTSTPSAIDTVQESNSTDHTATISAGLTEIMIEDKQIDSNSQILIIPQQGDSSIYFVKSKGNGFFILSTDTASTENRTVDYQVVGL</sequence>
<dbReference type="EMBL" id="LBOG01000013">
    <property type="protein sequence ID" value="KKP29466.1"/>
    <property type="molecule type" value="Genomic_DNA"/>
</dbReference>
<evidence type="ECO:0000313" key="3">
    <source>
        <dbReference type="Proteomes" id="UP000034934"/>
    </source>
</evidence>
<organism evidence="2 3">
    <name type="scientific">Candidatus Nomurabacteria bacterium GW2011_GWF1_31_48</name>
    <dbReference type="NCBI Taxonomy" id="1618767"/>
    <lineage>
        <taxon>Bacteria</taxon>
        <taxon>Candidatus Nomuraibacteriota</taxon>
    </lineage>
</organism>
<gene>
    <name evidence="2" type="ORF">UR19_C0013G0003</name>
</gene>
<reference evidence="2 3" key="1">
    <citation type="journal article" date="2015" name="Nature">
        <title>rRNA introns, odd ribosomes, and small enigmatic genomes across a large radiation of phyla.</title>
        <authorList>
            <person name="Brown C.T."/>
            <person name="Hug L.A."/>
            <person name="Thomas B.C."/>
            <person name="Sharon I."/>
            <person name="Castelle C.J."/>
            <person name="Singh A."/>
            <person name="Wilkins M.J."/>
            <person name="Williams K.H."/>
            <person name="Banfield J.F."/>
        </authorList>
    </citation>
    <scope>NUCLEOTIDE SEQUENCE [LARGE SCALE GENOMIC DNA]</scope>
</reference>
<keyword evidence="1" id="KW-0812">Transmembrane</keyword>
<comment type="caution">
    <text evidence="2">The sequence shown here is derived from an EMBL/GenBank/DDBJ whole genome shotgun (WGS) entry which is preliminary data.</text>
</comment>
<accession>A0A0F9YSP8</accession>